<dbReference type="Proteomes" id="UP001597295">
    <property type="component" value="Unassembled WGS sequence"/>
</dbReference>
<organism evidence="2 3">
    <name type="scientific">Lacibacterium aquatile</name>
    <dbReference type="NCBI Taxonomy" id="1168082"/>
    <lineage>
        <taxon>Bacteria</taxon>
        <taxon>Pseudomonadati</taxon>
        <taxon>Pseudomonadota</taxon>
        <taxon>Alphaproteobacteria</taxon>
        <taxon>Rhodospirillales</taxon>
        <taxon>Rhodospirillaceae</taxon>
    </lineage>
</organism>
<name>A0ABW5DXQ4_9PROT</name>
<comment type="caution">
    <text evidence="2">The sequence shown here is derived from an EMBL/GenBank/DDBJ whole genome shotgun (WGS) entry which is preliminary data.</text>
</comment>
<keyword evidence="1" id="KW-0732">Signal</keyword>
<feature type="chain" id="PRO_5045851591" description="Lipoprotein" evidence="1">
    <location>
        <begin position="17"/>
        <end position="153"/>
    </location>
</feature>
<sequence length="153" mass="15475">MLKITTAVLLASLSLAACQTQDAGSAGPVTGTAAKPSGNIVEVGGVALNDIYDLEALAAAAAQVVETADACAIGWSDLDGQIKGIDAKVPTPQGAQKGWVTAAYEAGRKARNQPGDSAACGPNEKAPVLRMVDRMRADLAAPAFQSWLAGLKA</sequence>
<evidence type="ECO:0008006" key="4">
    <source>
        <dbReference type="Google" id="ProtNLM"/>
    </source>
</evidence>
<evidence type="ECO:0000256" key="1">
    <source>
        <dbReference type="SAM" id="SignalP"/>
    </source>
</evidence>
<protein>
    <recommendedName>
        <fullName evidence="4">Lipoprotein</fullName>
    </recommendedName>
</protein>
<keyword evidence="3" id="KW-1185">Reference proteome</keyword>
<gene>
    <name evidence="2" type="ORF">ACFSM5_15115</name>
</gene>
<dbReference type="PROSITE" id="PS51257">
    <property type="entry name" value="PROKAR_LIPOPROTEIN"/>
    <property type="match status" value="1"/>
</dbReference>
<evidence type="ECO:0000313" key="2">
    <source>
        <dbReference type="EMBL" id="MFD2264231.1"/>
    </source>
</evidence>
<proteinExistence type="predicted"/>
<accession>A0ABW5DXQ4</accession>
<reference evidence="3" key="1">
    <citation type="journal article" date="2019" name="Int. J. Syst. Evol. Microbiol.">
        <title>The Global Catalogue of Microorganisms (GCM) 10K type strain sequencing project: providing services to taxonomists for standard genome sequencing and annotation.</title>
        <authorList>
            <consortium name="The Broad Institute Genomics Platform"/>
            <consortium name="The Broad Institute Genome Sequencing Center for Infectious Disease"/>
            <person name="Wu L."/>
            <person name="Ma J."/>
        </authorList>
    </citation>
    <scope>NUCLEOTIDE SEQUENCE [LARGE SCALE GENOMIC DNA]</scope>
    <source>
        <strain evidence="3">CGMCC 1.19062</strain>
    </source>
</reference>
<evidence type="ECO:0000313" key="3">
    <source>
        <dbReference type="Proteomes" id="UP001597295"/>
    </source>
</evidence>
<dbReference type="RefSeq" id="WP_379877287.1">
    <property type="nucleotide sequence ID" value="NZ_JBHUIP010000012.1"/>
</dbReference>
<feature type="signal peptide" evidence="1">
    <location>
        <begin position="1"/>
        <end position="16"/>
    </location>
</feature>
<dbReference type="EMBL" id="JBHUIP010000012">
    <property type="protein sequence ID" value="MFD2264231.1"/>
    <property type="molecule type" value="Genomic_DNA"/>
</dbReference>